<evidence type="ECO:0000313" key="4">
    <source>
        <dbReference type="EMBL" id="SAL97439.1"/>
    </source>
</evidence>
<dbReference type="EMBL" id="LT551811">
    <property type="protein sequence ID" value="SAL97439.1"/>
    <property type="molecule type" value="Genomic_DNA"/>
</dbReference>
<protein>
    <submittedName>
        <fullName evidence="4">Uncharacterized protein</fullName>
    </submittedName>
</protein>
<sequence length="181" mass="20875">MVYQSTDQSTMLKQILERSKLQASMVDHHDLPSIDRDLEQIDSQTKILSNKTTQLKDDNVDIRAHYFLAQSGVNTQVLMRELGTIHLGVPIEQRQPIQDTDVDGYFYQKRTQTIVDLIQSEKQEIISDSENAFEQDLHRNWTESRQRIYDGILKGQQDTSPPMMDISKLKLNMSKVVPADV</sequence>
<dbReference type="GO" id="GO:0017056">
    <property type="term" value="F:structural constituent of nuclear pore"/>
    <property type="evidence" value="ECO:0007669"/>
    <property type="project" value="InterPro"/>
</dbReference>
<dbReference type="STRING" id="4829.A0A168LT02"/>
<dbReference type="PANTHER" id="PTHR11225:SF4">
    <property type="entry name" value="NUCLEAR PORE COMPLEX PROTEIN NUP93"/>
    <property type="match status" value="1"/>
</dbReference>
<dbReference type="InterPro" id="IPR007231">
    <property type="entry name" value="Nucleoporin_int_Nup93/Nic96"/>
</dbReference>
<dbReference type="GO" id="GO:0016973">
    <property type="term" value="P:poly(A)+ mRNA export from nucleus"/>
    <property type="evidence" value="ECO:0007669"/>
    <property type="project" value="TreeGrafter"/>
</dbReference>
<dbReference type="OrthoDB" id="203824at2759"/>
<proteinExistence type="inferred from homology"/>
<accession>A0A168LT02</accession>
<dbReference type="Proteomes" id="UP000078561">
    <property type="component" value="Unassembled WGS sequence"/>
</dbReference>
<organism evidence="4">
    <name type="scientific">Absidia glauca</name>
    <name type="common">Pin mould</name>
    <dbReference type="NCBI Taxonomy" id="4829"/>
    <lineage>
        <taxon>Eukaryota</taxon>
        <taxon>Fungi</taxon>
        <taxon>Fungi incertae sedis</taxon>
        <taxon>Mucoromycota</taxon>
        <taxon>Mucoromycotina</taxon>
        <taxon>Mucoromycetes</taxon>
        <taxon>Mucorales</taxon>
        <taxon>Cunninghamellaceae</taxon>
        <taxon>Absidia</taxon>
    </lineage>
</organism>
<evidence type="ECO:0000256" key="2">
    <source>
        <dbReference type="ARBA" id="ARBA00010186"/>
    </source>
</evidence>
<comment type="similarity">
    <text evidence="2">Belongs to the nucleoporin interacting component (NIC) family.</text>
</comment>
<gene>
    <name evidence="4" type="primary">ABSGL_02936.1 scaffold 4097</name>
</gene>
<comment type="subcellular location">
    <subcellularLocation>
        <location evidence="1">Nucleus envelope</location>
    </subcellularLocation>
</comment>
<dbReference type="OMA" id="DIRAHYF"/>
<evidence type="ECO:0000256" key="3">
    <source>
        <dbReference type="ARBA" id="ARBA00023242"/>
    </source>
</evidence>
<keyword evidence="3" id="KW-0539">Nucleus</keyword>
<name>A0A168LT02_ABSGL</name>
<keyword evidence="5" id="KW-1185">Reference proteome</keyword>
<evidence type="ECO:0000256" key="1">
    <source>
        <dbReference type="ARBA" id="ARBA00004259"/>
    </source>
</evidence>
<dbReference type="GO" id="GO:0006606">
    <property type="term" value="P:protein import into nucleus"/>
    <property type="evidence" value="ECO:0007669"/>
    <property type="project" value="TreeGrafter"/>
</dbReference>
<dbReference type="GO" id="GO:0005643">
    <property type="term" value="C:nuclear pore"/>
    <property type="evidence" value="ECO:0007669"/>
    <property type="project" value="InterPro"/>
</dbReference>
<dbReference type="AlphaFoldDB" id="A0A168LT02"/>
<dbReference type="PANTHER" id="PTHR11225">
    <property type="entry name" value="NUCLEAR PORE COMPLEX PROTEIN NUP93 NUCLEOPORIN NUP93 DEAD EYE PROTEIN"/>
    <property type="match status" value="1"/>
</dbReference>
<dbReference type="InParanoid" id="A0A168LT02"/>
<reference evidence="4" key="1">
    <citation type="submission" date="2016-04" db="EMBL/GenBank/DDBJ databases">
        <authorList>
            <person name="Evans L.H."/>
            <person name="Alamgir A."/>
            <person name="Owens N."/>
            <person name="Weber N.D."/>
            <person name="Virtaneva K."/>
            <person name="Barbian K."/>
            <person name="Babar A."/>
            <person name="Rosenke K."/>
        </authorList>
    </citation>
    <scope>NUCLEOTIDE SEQUENCE [LARGE SCALE GENOMIC DNA]</scope>
    <source>
        <strain evidence="4">CBS 101.48</strain>
    </source>
</reference>
<evidence type="ECO:0000313" key="5">
    <source>
        <dbReference type="Proteomes" id="UP000078561"/>
    </source>
</evidence>